<organism evidence="1 2">
    <name type="scientific">Streblomastix strix</name>
    <dbReference type="NCBI Taxonomy" id="222440"/>
    <lineage>
        <taxon>Eukaryota</taxon>
        <taxon>Metamonada</taxon>
        <taxon>Preaxostyla</taxon>
        <taxon>Oxymonadida</taxon>
        <taxon>Streblomastigidae</taxon>
        <taxon>Streblomastix</taxon>
    </lineage>
</organism>
<sequence length="69" mass="7884">MKEEQDEVYVLGESTGGKRIFYYQPDNVYYPEFEAGINCAYYEFIGEFDPILISVVGIGEIYLGKVPLC</sequence>
<dbReference type="Proteomes" id="UP000324800">
    <property type="component" value="Unassembled WGS sequence"/>
</dbReference>
<gene>
    <name evidence="1" type="ORF">EZS28_004000</name>
</gene>
<reference evidence="1 2" key="1">
    <citation type="submission" date="2019-03" db="EMBL/GenBank/DDBJ databases">
        <title>Single cell metagenomics reveals metabolic interactions within the superorganism composed of flagellate Streblomastix strix and complex community of Bacteroidetes bacteria on its surface.</title>
        <authorList>
            <person name="Treitli S.C."/>
            <person name="Kolisko M."/>
            <person name="Husnik F."/>
            <person name="Keeling P."/>
            <person name="Hampl V."/>
        </authorList>
    </citation>
    <scope>NUCLEOTIDE SEQUENCE [LARGE SCALE GENOMIC DNA]</scope>
    <source>
        <strain evidence="1">ST1C</strain>
    </source>
</reference>
<comment type="caution">
    <text evidence="1">The sequence shown here is derived from an EMBL/GenBank/DDBJ whole genome shotgun (WGS) entry which is preliminary data.</text>
</comment>
<protein>
    <submittedName>
        <fullName evidence="1">Uncharacterized protein</fullName>
    </submittedName>
</protein>
<accession>A0A5J4WZQ5</accession>
<proteinExistence type="predicted"/>
<evidence type="ECO:0000313" key="2">
    <source>
        <dbReference type="Proteomes" id="UP000324800"/>
    </source>
</evidence>
<dbReference type="EMBL" id="SNRW01000556">
    <property type="protein sequence ID" value="KAA6400474.1"/>
    <property type="molecule type" value="Genomic_DNA"/>
</dbReference>
<evidence type="ECO:0000313" key="1">
    <source>
        <dbReference type="EMBL" id="KAA6400474.1"/>
    </source>
</evidence>
<name>A0A5J4WZQ5_9EUKA</name>
<dbReference type="AlphaFoldDB" id="A0A5J4WZQ5"/>